<proteinExistence type="predicted"/>
<dbReference type="EMBL" id="ML976984">
    <property type="protein sequence ID" value="KAF1959565.1"/>
    <property type="molecule type" value="Genomic_DNA"/>
</dbReference>
<gene>
    <name evidence="2" type="ORF">CC80DRAFT_466487</name>
</gene>
<dbReference type="AlphaFoldDB" id="A0A6A5U3X9"/>
<feature type="compositionally biased region" description="Polar residues" evidence="1">
    <location>
        <begin position="70"/>
        <end position="98"/>
    </location>
</feature>
<protein>
    <submittedName>
        <fullName evidence="2">Uncharacterized protein</fullName>
    </submittedName>
</protein>
<name>A0A6A5U3X9_9PLEO</name>
<reference evidence="2" key="1">
    <citation type="journal article" date="2020" name="Stud. Mycol.">
        <title>101 Dothideomycetes genomes: a test case for predicting lifestyles and emergence of pathogens.</title>
        <authorList>
            <person name="Haridas S."/>
            <person name="Albert R."/>
            <person name="Binder M."/>
            <person name="Bloem J."/>
            <person name="Labutti K."/>
            <person name="Salamov A."/>
            <person name="Andreopoulos B."/>
            <person name="Baker S."/>
            <person name="Barry K."/>
            <person name="Bills G."/>
            <person name="Bluhm B."/>
            <person name="Cannon C."/>
            <person name="Castanera R."/>
            <person name="Culley D."/>
            <person name="Daum C."/>
            <person name="Ezra D."/>
            <person name="Gonzalez J."/>
            <person name="Henrissat B."/>
            <person name="Kuo A."/>
            <person name="Liang C."/>
            <person name="Lipzen A."/>
            <person name="Lutzoni F."/>
            <person name="Magnuson J."/>
            <person name="Mondo S."/>
            <person name="Nolan M."/>
            <person name="Ohm R."/>
            <person name="Pangilinan J."/>
            <person name="Park H.-J."/>
            <person name="Ramirez L."/>
            <person name="Alfaro M."/>
            <person name="Sun H."/>
            <person name="Tritt A."/>
            <person name="Yoshinaga Y."/>
            <person name="Zwiers L.-H."/>
            <person name="Turgeon B."/>
            <person name="Goodwin S."/>
            <person name="Spatafora J."/>
            <person name="Crous P."/>
            <person name="Grigoriev I."/>
        </authorList>
    </citation>
    <scope>NUCLEOTIDE SEQUENCE</scope>
    <source>
        <strain evidence="2">CBS 675.92</strain>
    </source>
</reference>
<feature type="compositionally biased region" description="Pro residues" evidence="1">
    <location>
        <begin position="25"/>
        <end position="41"/>
    </location>
</feature>
<dbReference type="OrthoDB" id="5380416at2759"/>
<keyword evidence="3" id="KW-1185">Reference proteome</keyword>
<feature type="region of interest" description="Disordered" evidence="1">
    <location>
        <begin position="1"/>
        <end position="208"/>
    </location>
</feature>
<feature type="compositionally biased region" description="Basic residues" evidence="1">
    <location>
        <begin position="134"/>
        <end position="147"/>
    </location>
</feature>
<evidence type="ECO:0000256" key="1">
    <source>
        <dbReference type="SAM" id="MobiDB-lite"/>
    </source>
</evidence>
<feature type="compositionally biased region" description="Polar residues" evidence="1">
    <location>
        <begin position="178"/>
        <end position="189"/>
    </location>
</feature>
<organism evidence="2 3">
    <name type="scientific">Byssothecium circinans</name>
    <dbReference type="NCBI Taxonomy" id="147558"/>
    <lineage>
        <taxon>Eukaryota</taxon>
        <taxon>Fungi</taxon>
        <taxon>Dikarya</taxon>
        <taxon>Ascomycota</taxon>
        <taxon>Pezizomycotina</taxon>
        <taxon>Dothideomycetes</taxon>
        <taxon>Pleosporomycetidae</taxon>
        <taxon>Pleosporales</taxon>
        <taxon>Massarineae</taxon>
        <taxon>Massarinaceae</taxon>
        <taxon>Byssothecium</taxon>
    </lineage>
</organism>
<evidence type="ECO:0000313" key="3">
    <source>
        <dbReference type="Proteomes" id="UP000800035"/>
    </source>
</evidence>
<accession>A0A6A5U3X9</accession>
<evidence type="ECO:0000313" key="2">
    <source>
        <dbReference type="EMBL" id="KAF1959565.1"/>
    </source>
</evidence>
<dbReference type="Proteomes" id="UP000800035">
    <property type="component" value="Unassembled WGS sequence"/>
</dbReference>
<sequence length="225" mass="23594">MAGGKYKPLTLDFGSFSLTEGTSIPAPPDSPPDTPRPPTPGKGPLSSHPTPRSAVFPHHEGTPPAKESTESTTNLHQTATNDNASTLSPASPTGSKRPSSVRKFLGLRPLSSHDSLASERPGSPATLGGQPNLSRKKSTSWFGKRKSSFISGPIPEGKENLGPYTNGANGTAARRISTVPQLELQQPAQTKKKGPPPPALPELTSFGVSEDTLSLGAEDMFKNIK</sequence>